<keyword evidence="2" id="KW-1185">Reference proteome</keyword>
<organism evidence="1 2">
    <name type="scientific">Faecalitalea cylindroides</name>
    <dbReference type="NCBI Taxonomy" id="39483"/>
    <lineage>
        <taxon>Bacteria</taxon>
        <taxon>Bacillati</taxon>
        <taxon>Bacillota</taxon>
        <taxon>Erysipelotrichia</taxon>
        <taxon>Erysipelotrichales</taxon>
        <taxon>Erysipelotrichaceae</taxon>
        <taxon>Faecalitalea</taxon>
    </lineage>
</organism>
<dbReference type="EMBL" id="NFKM01000002">
    <property type="protein sequence ID" value="OUP61686.1"/>
    <property type="molecule type" value="Genomic_DNA"/>
</dbReference>
<protein>
    <submittedName>
        <fullName evidence="1">Uncharacterized protein</fullName>
    </submittedName>
</protein>
<evidence type="ECO:0000313" key="1">
    <source>
        <dbReference type="EMBL" id="OUP61686.1"/>
    </source>
</evidence>
<dbReference type="RefSeq" id="WP_087158128.1">
    <property type="nucleotide sequence ID" value="NZ_NFKM01000002.1"/>
</dbReference>
<gene>
    <name evidence="1" type="ORF">B5F14_01650</name>
</gene>
<proteinExistence type="predicted"/>
<sequence>MAQAKKIATFKLHDAIKERTQVDVVYREKGITKYSYIVLDPGVEYELPEDELFQKSIRGCVFKKLYSKAMEDSLKANNIPYKVELCKQCGGRVKKLAYNPLEVIE</sequence>
<dbReference type="Proteomes" id="UP000195447">
    <property type="component" value="Unassembled WGS sequence"/>
</dbReference>
<name>A0A1Y4LYL9_9FIRM</name>
<evidence type="ECO:0000313" key="2">
    <source>
        <dbReference type="Proteomes" id="UP000195447"/>
    </source>
</evidence>
<reference evidence="2" key="1">
    <citation type="submission" date="2017-04" db="EMBL/GenBank/DDBJ databases">
        <title>Function of individual gut microbiota members based on whole genome sequencing of pure cultures obtained from chicken caecum.</title>
        <authorList>
            <person name="Medvecky M."/>
            <person name="Cejkova D."/>
            <person name="Polansky O."/>
            <person name="Karasova D."/>
            <person name="Kubasova T."/>
            <person name="Cizek A."/>
            <person name="Rychlik I."/>
        </authorList>
    </citation>
    <scope>NUCLEOTIDE SEQUENCE [LARGE SCALE GENOMIC DNA]</scope>
    <source>
        <strain evidence="2">An178</strain>
    </source>
</reference>
<comment type="caution">
    <text evidence="1">The sequence shown here is derived from an EMBL/GenBank/DDBJ whole genome shotgun (WGS) entry which is preliminary data.</text>
</comment>
<accession>A0A1Y4LYL9</accession>
<dbReference type="AlphaFoldDB" id="A0A1Y4LYL9"/>